<dbReference type="EnsemblPlants" id="Pp3c20_18120V3.2">
    <property type="protein sequence ID" value="PAC:32947021.CDS.1"/>
    <property type="gene ID" value="Pp3c20_18120"/>
</dbReference>
<organism evidence="2 3">
    <name type="scientific">Physcomitrium patens</name>
    <name type="common">Spreading-leaved earth moss</name>
    <name type="synonym">Physcomitrella patens</name>
    <dbReference type="NCBI Taxonomy" id="3218"/>
    <lineage>
        <taxon>Eukaryota</taxon>
        <taxon>Viridiplantae</taxon>
        <taxon>Streptophyta</taxon>
        <taxon>Embryophyta</taxon>
        <taxon>Bryophyta</taxon>
        <taxon>Bryophytina</taxon>
        <taxon>Bryopsida</taxon>
        <taxon>Funariidae</taxon>
        <taxon>Funariales</taxon>
        <taxon>Funariaceae</taxon>
        <taxon>Physcomitrium</taxon>
    </lineage>
</organism>
<name>A0A7I3ZLR1_PHYPA</name>
<feature type="chain" id="PRO_5029465348" description="Secreted protein" evidence="1">
    <location>
        <begin position="23"/>
        <end position="68"/>
    </location>
</feature>
<dbReference type="AlphaFoldDB" id="A0A7I3ZLR1"/>
<dbReference type="Gramene" id="Pp3c20_18120V3.2">
    <property type="protein sequence ID" value="PAC:32947021.CDS.1"/>
    <property type="gene ID" value="Pp3c20_18120"/>
</dbReference>
<dbReference type="Proteomes" id="UP000006727">
    <property type="component" value="Chromosome 20"/>
</dbReference>
<reference evidence="2 3" key="1">
    <citation type="journal article" date="2008" name="Science">
        <title>The Physcomitrella genome reveals evolutionary insights into the conquest of land by plants.</title>
        <authorList>
            <person name="Rensing S."/>
            <person name="Lang D."/>
            <person name="Zimmer A."/>
            <person name="Terry A."/>
            <person name="Salamov A."/>
            <person name="Shapiro H."/>
            <person name="Nishiyama T."/>
            <person name="Perroud P.-F."/>
            <person name="Lindquist E."/>
            <person name="Kamisugi Y."/>
            <person name="Tanahashi T."/>
            <person name="Sakakibara K."/>
            <person name="Fujita T."/>
            <person name="Oishi K."/>
            <person name="Shin-I T."/>
            <person name="Kuroki Y."/>
            <person name="Toyoda A."/>
            <person name="Suzuki Y."/>
            <person name="Hashimoto A."/>
            <person name="Yamaguchi K."/>
            <person name="Sugano A."/>
            <person name="Kohara Y."/>
            <person name="Fujiyama A."/>
            <person name="Anterola A."/>
            <person name="Aoki S."/>
            <person name="Ashton N."/>
            <person name="Barbazuk W.B."/>
            <person name="Barker E."/>
            <person name="Bennetzen J."/>
            <person name="Bezanilla M."/>
            <person name="Blankenship R."/>
            <person name="Cho S.H."/>
            <person name="Dutcher S."/>
            <person name="Estelle M."/>
            <person name="Fawcett J.A."/>
            <person name="Gundlach H."/>
            <person name="Hanada K."/>
            <person name="Heyl A."/>
            <person name="Hicks K.A."/>
            <person name="Hugh J."/>
            <person name="Lohr M."/>
            <person name="Mayer K."/>
            <person name="Melkozernov A."/>
            <person name="Murata T."/>
            <person name="Nelson D."/>
            <person name="Pils B."/>
            <person name="Prigge M."/>
            <person name="Reiss B."/>
            <person name="Renner T."/>
            <person name="Rombauts S."/>
            <person name="Rushton P."/>
            <person name="Sanderfoot A."/>
            <person name="Schween G."/>
            <person name="Shiu S.-H."/>
            <person name="Stueber K."/>
            <person name="Theodoulou F.L."/>
            <person name="Tu H."/>
            <person name="Van de Peer Y."/>
            <person name="Verrier P.J."/>
            <person name="Waters E."/>
            <person name="Wood A."/>
            <person name="Yang L."/>
            <person name="Cove D."/>
            <person name="Cuming A."/>
            <person name="Hasebe M."/>
            <person name="Lucas S."/>
            <person name="Mishler D.B."/>
            <person name="Reski R."/>
            <person name="Grigoriev I."/>
            <person name="Quatrano R.S."/>
            <person name="Boore J.L."/>
        </authorList>
    </citation>
    <scope>NUCLEOTIDE SEQUENCE [LARGE SCALE GENOMIC DNA]</scope>
    <source>
        <strain evidence="2 3">cv. Gransden 2004</strain>
    </source>
</reference>
<accession>A0A7I3ZLR1</accession>
<protein>
    <recommendedName>
        <fullName evidence="4">Secreted protein</fullName>
    </recommendedName>
</protein>
<reference evidence="2 3" key="2">
    <citation type="journal article" date="2018" name="Plant J.">
        <title>The Physcomitrella patens chromosome-scale assembly reveals moss genome structure and evolution.</title>
        <authorList>
            <person name="Lang D."/>
            <person name="Ullrich K.K."/>
            <person name="Murat F."/>
            <person name="Fuchs J."/>
            <person name="Jenkins J."/>
            <person name="Haas F.B."/>
            <person name="Piednoel M."/>
            <person name="Gundlach H."/>
            <person name="Van Bel M."/>
            <person name="Meyberg R."/>
            <person name="Vives C."/>
            <person name="Morata J."/>
            <person name="Symeonidi A."/>
            <person name="Hiss M."/>
            <person name="Muchero W."/>
            <person name="Kamisugi Y."/>
            <person name="Saleh O."/>
            <person name="Blanc G."/>
            <person name="Decker E.L."/>
            <person name="van Gessel N."/>
            <person name="Grimwood J."/>
            <person name="Hayes R.D."/>
            <person name="Graham S.W."/>
            <person name="Gunter L.E."/>
            <person name="McDaniel S.F."/>
            <person name="Hoernstein S.N.W."/>
            <person name="Larsson A."/>
            <person name="Li F.W."/>
            <person name="Perroud P.F."/>
            <person name="Phillips J."/>
            <person name="Ranjan P."/>
            <person name="Rokshar D.S."/>
            <person name="Rothfels C.J."/>
            <person name="Schneider L."/>
            <person name="Shu S."/>
            <person name="Stevenson D.W."/>
            <person name="Thummler F."/>
            <person name="Tillich M."/>
            <person name="Villarreal Aguilar J.C."/>
            <person name="Widiez T."/>
            <person name="Wong G.K."/>
            <person name="Wymore A."/>
            <person name="Zhang Y."/>
            <person name="Zimmer A.D."/>
            <person name="Quatrano R.S."/>
            <person name="Mayer K.F.X."/>
            <person name="Goodstein D."/>
            <person name="Casacuberta J.M."/>
            <person name="Vandepoele K."/>
            <person name="Reski R."/>
            <person name="Cuming A.C."/>
            <person name="Tuskan G.A."/>
            <person name="Maumus F."/>
            <person name="Salse J."/>
            <person name="Schmutz J."/>
            <person name="Rensing S.A."/>
        </authorList>
    </citation>
    <scope>NUCLEOTIDE SEQUENCE [LARGE SCALE GENOMIC DNA]</scope>
    <source>
        <strain evidence="2 3">cv. Gransden 2004</strain>
    </source>
</reference>
<evidence type="ECO:0000313" key="2">
    <source>
        <dbReference type="EnsemblPlants" id="PAC:32947021.CDS.1"/>
    </source>
</evidence>
<keyword evidence="3" id="KW-1185">Reference proteome</keyword>
<sequence>MCSGGAFLFCLFVCLFVFISFSADHEPHSGGSMYASIDASDECRRRIAGVLSALLIKPGRIVVCDNAE</sequence>
<proteinExistence type="predicted"/>
<evidence type="ECO:0000256" key="1">
    <source>
        <dbReference type="SAM" id="SignalP"/>
    </source>
</evidence>
<dbReference type="EMBL" id="ABEU02000020">
    <property type="status" value="NOT_ANNOTATED_CDS"/>
    <property type="molecule type" value="Genomic_DNA"/>
</dbReference>
<feature type="signal peptide" evidence="1">
    <location>
        <begin position="1"/>
        <end position="22"/>
    </location>
</feature>
<evidence type="ECO:0008006" key="4">
    <source>
        <dbReference type="Google" id="ProtNLM"/>
    </source>
</evidence>
<evidence type="ECO:0000313" key="3">
    <source>
        <dbReference type="Proteomes" id="UP000006727"/>
    </source>
</evidence>
<dbReference type="InParanoid" id="A0A7I3ZLR1"/>
<reference evidence="2" key="3">
    <citation type="submission" date="2020-12" db="UniProtKB">
        <authorList>
            <consortium name="EnsemblPlants"/>
        </authorList>
    </citation>
    <scope>IDENTIFICATION</scope>
</reference>
<keyword evidence="1" id="KW-0732">Signal</keyword>